<dbReference type="GO" id="GO:0000932">
    <property type="term" value="C:P-body"/>
    <property type="evidence" value="ECO:0007669"/>
    <property type="project" value="TreeGrafter"/>
</dbReference>
<evidence type="ECO:0000259" key="1">
    <source>
        <dbReference type="SMART" id="SM00955"/>
    </source>
</evidence>
<dbReference type="AlphaFoldDB" id="M2XWM7"/>
<dbReference type="GO" id="GO:0003723">
    <property type="term" value="F:RNA binding"/>
    <property type="evidence" value="ECO:0007669"/>
    <property type="project" value="InterPro"/>
</dbReference>
<dbReference type="KEGG" id="gsl:Gasu_45260"/>
<dbReference type="STRING" id="130081.M2XWM7"/>
<dbReference type="eggNOG" id="KOG2102">
    <property type="taxonomic scope" value="Eukaryota"/>
</dbReference>
<gene>
    <name evidence="2" type="ORF">Gasu_45260</name>
</gene>
<dbReference type="PANTHER" id="PTHR23355:SF42">
    <property type="entry name" value="RIBONUCLEASE II, CHLOROPLASTIC_MITOCHONDRIAL"/>
    <property type="match status" value="1"/>
</dbReference>
<dbReference type="EMBL" id="KB454525">
    <property type="protein sequence ID" value="EME28028.1"/>
    <property type="molecule type" value="Genomic_DNA"/>
</dbReference>
<dbReference type="SUPFAM" id="SSF50249">
    <property type="entry name" value="Nucleic acid-binding proteins"/>
    <property type="match status" value="1"/>
</dbReference>
<name>M2XWM7_GALSU</name>
<evidence type="ECO:0000313" key="2">
    <source>
        <dbReference type="EMBL" id="EME28028.1"/>
    </source>
</evidence>
<dbReference type="GO" id="GO:0008859">
    <property type="term" value="F:exoribonuclease II activity"/>
    <property type="evidence" value="ECO:0007669"/>
    <property type="project" value="UniProtKB-EC"/>
</dbReference>
<dbReference type="InterPro" id="IPR050180">
    <property type="entry name" value="RNR_Ribonuclease"/>
</dbReference>
<dbReference type="GeneID" id="17086897"/>
<dbReference type="PANTHER" id="PTHR23355">
    <property type="entry name" value="RIBONUCLEASE"/>
    <property type="match status" value="1"/>
</dbReference>
<evidence type="ECO:0000313" key="3">
    <source>
        <dbReference type="Proteomes" id="UP000030680"/>
    </source>
</evidence>
<protein>
    <submittedName>
        <fullName evidence="2">Exoribonuclease II</fullName>
        <ecNumber evidence="2">3.1.13.1</ecNumber>
    </submittedName>
</protein>
<dbReference type="InterPro" id="IPR001900">
    <property type="entry name" value="RNase_II/R"/>
</dbReference>
<feature type="domain" description="RNB" evidence="1">
    <location>
        <begin position="353"/>
        <end position="655"/>
    </location>
</feature>
<reference evidence="3" key="1">
    <citation type="journal article" date="2013" name="Science">
        <title>Gene transfer from bacteria and archaea facilitated evolution of an extremophilic eukaryote.</title>
        <authorList>
            <person name="Schonknecht G."/>
            <person name="Chen W.H."/>
            <person name="Ternes C.M."/>
            <person name="Barbier G.G."/>
            <person name="Shrestha R.P."/>
            <person name="Stanke M."/>
            <person name="Brautigam A."/>
            <person name="Baker B.J."/>
            <person name="Banfield J.F."/>
            <person name="Garavito R.M."/>
            <person name="Carr K."/>
            <person name="Wilkerson C."/>
            <person name="Rensing S.A."/>
            <person name="Gagneul D."/>
            <person name="Dickenson N.E."/>
            <person name="Oesterhelt C."/>
            <person name="Lercher M.J."/>
            <person name="Weber A.P."/>
        </authorList>
    </citation>
    <scope>NUCLEOTIDE SEQUENCE [LARGE SCALE GENOMIC DNA]</scope>
    <source>
        <strain evidence="3">074W</strain>
    </source>
</reference>
<proteinExistence type="predicted"/>
<keyword evidence="2" id="KW-0378">Hydrolase</keyword>
<keyword evidence="3" id="KW-1185">Reference proteome</keyword>
<dbReference type="Gramene" id="EME28028">
    <property type="protein sequence ID" value="EME28028"/>
    <property type="gene ID" value="Gasu_45260"/>
</dbReference>
<sequence length="769" mass="88206">MLAEMKFVLFVELIRCLPRVGKTRFIFKSSNLIPCRSDVVLRKFVSFDFRLAGFSPKCYSVKCSLLSRHYSEVNTSLNVRIGRPEWQRHLDSGTLLQFRKLEDDWLHWGILLSRGEEKYRVLSTDCSIYEIPHKQIHPFNTSFSLQNDPLLEKFVAKVSNSYPEGREFQDQRIVNKWDILEKFFEMPRSKFPELLSDFREIIQRYILLLSERGILVSSNICSNVYFGKRTISQMLEEHPLSKEQELFRNEIARASGKSFEEAVTILERDSLRLVDKQRPEVPLATKILKNLGRTISPISSFQSLVELGYYSYYENLFLRASRFSDGFHESVLKAGDEILHQSKDLLDNNSSDRIELKQLPCYSIDDSETIEIDDAVGLDRLDSDYVWVHVADASNYVSSDDLLFDEALRRGSSIYLPTEKIGMFPMNVAELLLSLGSRYGSNYALSFGFRILPDGKLQDIRICKSIIKAPIRIDYPTAESVIAGDTVDPCLMEADIICLQRLHKLAERRRTYRLANGALEFNVNEAEVKVTFDDGEQPSFQFQSHTSERKSSLLVKEMMLAAGEAAALYAQQKGWILPFRGQEKVNLPTDSELNVIPEGVARANKLLKFMKPSFISYHPTAHSSLGLSCYAQVTSPIRRATDLLGHYQLSNYLAVDMPLMSVEELSSHVKLAHEGAKEAKVVKKRSVKYWCLEYLRMNGLRKNYPATVVSWIKSEEPKRLLVQIDKIPYYFMMDSDHVYYPGQQVVVKVTDIHPRMGIIRLNIVSAESS</sequence>
<dbReference type="EC" id="3.1.13.1" evidence="2"/>
<dbReference type="OrthoDB" id="2285229at2759"/>
<dbReference type="Pfam" id="PF00773">
    <property type="entry name" value="RNB"/>
    <property type="match status" value="1"/>
</dbReference>
<dbReference type="GO" id="GO:0006402">
    <property type="term" value="P:mRNA catabolic process"/>
    <property type="evidence" value="ECO:0007669"/>
    <property type="project" value="TreeGrafter"/>
</dbReference>
<accession>M2XWM7</accession>
<dbReference type="InterPro" id="IPR012340">
    <property type="entry name" value="NA-bd_OB-fold"/>
</dbReference>
<organism evidence="2 3">
    <name type="scientific">Galdieria sulphuraria</name>
    <name type="common">Red alga</name>
    <dbReference type="NCBI Taxonomy" id="130081"/>
    <lineage>
        <taxon>Eukaryota</taxon>
        <taxon>Rhodophyta</taxon>
        <taxon>Bangiophyceae</taxon>
        <taxon>Galdieriales</taxon>
        <taxon>Galdieriaceae</taxon>
        <taxon>Galdieria</taxon>
    </lineage>
</organism>
<dbReference type="Proteomes" id="UP000030680">
    <property type="component" value="Unassembled WGS sequence"/>
</dbReference>
<dbReference type="RefSeq" id="XP_005704548.1">
    <property type="nucleotide sequence ID" value="XM_005704491.1"/>
</dbReference>
<dbReference type="SMART" id="SM00955">
    <property type="entry name" value="RNB"/>
    <property type="match status" value="1"/>
</dbReference>